<feature type="domain" description="PAS" evidence="2">
    <location>
        <begin position="18"/>
        <end position="49"/>
    </location>
</feature>
<feature type="compositionally biased region" description="Basic residues" evidence="1">
    <location>
        <begin position="58"/>
        <end position="75"/>
    </location>
</feature>
<dbReference type="CDD" id="cd00130">
    <property type="entry name" value="PAS"/>
    <property type="match status" value="1"/>
</dbReference>
<dbReference type="InterPro" id="IPR013656">
    <property type="entry name" value="PAS_4"/>
</dbReference>
<organism evidence="3">
    <name type="scientific">Streptomyces sp. R02</name>
    <dbReference type="NCBI Taxonomy" id="3238623"/>
    <lineage>
        <taxon>Bacteria</taxon>
        <taxon>Bacillati</taxon>
        <taxon>Actinomycetota</taxon>
        <taxon>Actinomycetes</taxon>
        <taxon>Kitasatosporales</taxon>
        <taxon>Streptomycetaceae</taxon>
        <taxon>Streptomyces</taxon>
    </lineage>
</organism>
<dbReference type="Pfam" id="PF08448">
    <property type="entry name" value="PAS_4"/>
    <property type="match status" value="1"/>
</dbReference>
<gene>
    <name evidence="3" type="ORF">AB5J57_01880</name>
</gene>
<reference evidence="3" key="1">
    <citation type="submission" date="2024-07" db="EMBL/GenBank/DDBJ databases">
        <authorList>
            <person name="Yu S.T."/>
        </authorList>
    </citation>
    <scope>NUCLEOTIDE SEQUENCE</scope>
    <source>
        <strain evidence="3">R02</strain>
    </source>
</reference>
<protein>
    <submittedName>
        <fullName evidence="3">PAS domain-containing protein</fullName>
    </submittedName>
</protein>
<dbReference type="SUPFAM" id="SSF55785">
    <property type="entry name" value="PYP-like sensor domain (PAS domain)"/>
    <property type="match status" value="1"/>
</dbReference>
<dbReference type="EMBL" id="CP163429">
    <property type="protein sequence ID" value="XDP92334.1"/>
    <property type="molecule type" value="Genomic_DNA"/>
</dbReference>
<dbReference type="NCBIfam" id="TIGR00229">
    <property type="entry name" value="sensory_box"/>
    <property type="match status" value="1"/>
</dbReference>
<dbReference type="AlphaFoldDB" id="A0AB39LFC7"/>
<dbReference type="InterPro" id="IPR000014">
    <property type="entry name" value="PAS"/>
</dbReference>
<accession>A0AB39LFC7</accession>
<dbReference type="SMART" id="SM00091">
    <property type="entry name" value="PAS"/>
    <property type="match status" value="1"/>
</dbReference>
<dbReference type="RefSeq" id="WP_369154242.1">
    <property type="nucleotide sequence ID" value="NZ_CP163429.1"/>
</dbReference>
<dbReference type="PROSITE" id="PS50112">
    <property type="entry name" value="PAS"/>
    <property type="match status" value="1"/>
</dbReference>
<sequence length="85" mass="9058">MVTPDQPTSGADLSDTALVVLDDDGTVTAWALAARRLTGHAPGEAVGRTAARLLPGARRTRRRLSRRTPRQRPARRPGGGVPRPV</sequence>
<dbReference type="InterPro" id="IPR035965">
    <property type="entry name" value="PAS-like_dom_sf"/>
</dbReference>
<proteinExistence type="predicted"/>
<evidence type="ECO:0000259" key="2">
    <source>
        <dbReference type="PROSITE" id="PS50112"/>
    </source>
</evidence>
<feature type="region of interest" description="Disordered" evidence="1">
    <location>
        <begin position="52"/>
        <end position="85"/>
    </location>
</feature>
<evidence type="ECO:0000256" key="1">
    <source>
        <dbReference type="SAM" id="MobiDB-lite"/>
    </source>
</evidence>
<evidence type="ECO:0000313" key="3">
    <source>
        <dbReference type="EMBL" id="XDP92334.1"/>
    </source>
</evidence>
<name>A0AB39LFC7_9ACTN</name>
<dbReference type="Gene3D" id="3.30.450.20">
    <property type="entry name" value="PAS domain"/>
    <property type="match status" value="1"/>
</dbReference>